<dbReference type="Pfam" id="PF00589">
    <property type="entry name" value="Phage_integrase"/>
    <property type="match status" value="1"/>
</dbReference>
<dbReference type="PROSITE" id="PS51898">
    <property type="entry name" value="TYR_RECOMBINASE"/>
    <property type="match status" value="1"/>
</dbReference>
<keyword evidence="1" id="KW-0238">DNA-binding</keyword>
<accession>A0A7X2TD62</accession>
<dbReference type="Gene3D" id="1.10.443.10">
    <property type="entry name" value="Intergrase catalytic core"/>
    <property type="match status" value="1"/>
</dbReference>
<dbReference type="RefSeq" id="WP_154472270.1">
    <property type="nucleotide sequence ID" value="NZ_VUMD01000007.1"/>
</dbReference>
<evidence type="ECO:0000313" key="5">
    <source>
        <dbReference type="Proteomes" id="UP000429958"/>
    </source>
</evidence>
<dbReference type="InterPro" id="IPR013762">
    <property type="entry name" value="Integrase-like_cat_sf"/>
</dbReference>
<dbReference type="AlphaFoldDB" id="A0A7X2TD62"/>
<dbReference type="SUPFAM" id="SSF56349">
    <property type="entry name" value="DNA breaking-rejoining enzymes"/>
    <property type="match status" value="1"/>
</dbReference>
<dbReference type="PANTHER" id="PTHR30349:SF89">
    <property type="entry name" value="INTEGRASE_RECOMBINASE"/>
    <property type="match status" value="1"/>
</dbReference>
<name>A0A7X2TD62_9CLOT</name>
<evidence type="ECO:0000256" key="2">
    <source>
        <dbReference type="ARBA" id="ARBA00023172"/>
    </source>
</evidence>
<comment type="caution">
    <text evidence="4">The sequence shown here is derived from an EMBL/GenBank/DDBJ whole genome shotgun (WGS) entry which is preliminary data.</text>
</comment>
<dbReference type="InterPro" id="IPR010998">
    <property type="entry name" value="Integrase_recombinase_N"/>
</dbReference>
<reference evidence="4 5" key="1">
    <citation type="submission" date="2019-08" db="EMBL/GenBank/DDBJ databases">
        <title>In-depth cultivation of the pig gut microbiome towards novel bacterial diversity and tailored functional studies.</title>
        <authorList>
            <person name="Wylensek D."/>
            <person name="Hitch T.C.A."/>
            <person name="Clavel T."/>
        </authorList>
    </citation>
    <scope>NUCLEOTIDE SEQUENCE [LARGE SCALE GENOMIC DNA]</scope>
    <source>
        <strain evidence="4 5">WCA-389-WT-23D1</strain>
    </source>
</reference>
<dbReference type="PANTHER" id="PTHR30349">
    <property type="entry name" value="PHAGE INTEGRASE-RELATED"/>
    <property type="match status" value="1"/>
</dbReference>
<dbReference type="Gene3D" id="1.10.150.130">
    <property type="match status" value="1"/>
</dbReference>
<keyword evidence="2" id="KW-0233">DNA recombination</keyword>
<evidence type="ECO:0000259" key="3">
    <source>
        <dbReference type="PROSITE" id="PS51898"/>
    </source>
</evidence>
<dbReference type="Proteomes" id="UP000429958">
    <property type="component" value="Unassembled WGS sequence"/>
</dbReference>
<gene>
    <name evidence="4" type="ORF">FYJ39_09665</name>
</gene>
<dbReference type="GO" id="GO:0015074">
    <property type="term" value="P:DNA integration"/>
    <property type="evidence" value="ECO:0007669"/>
    <property type="project" value="InterPro"/>
</dbReference>
<protein>
    <submittedName>
        <fullName evidence="4">Tyrosine-type recombinase/integrase</fullName>
    </submittedName>
</protein>
<sequence length="283" mass="33269">MEHPKEPEFPAQENFNYYLRKREASPKTIASCMTACRLFFSLFPQTDLPNLKEFKRYLLKTYKPSTVNNRIYGINCYLDSLNLPAEDPLCNFRLSTVKEQQAPFLDNVISQEDYQRMKEGLKRDGNMLWYFVVRFLAATGVRVSELLQIKMEHLTLEYMDLYSKGGKIRRIYFPKILCREAMEWFHLQGVKTGFLFLNRRGKPLTPRGVGSQLKAFALRYGVSPETVYPHSFRHRFAKNFLGKFDDISLLADLMGHDSIETTRIYLNRTSNEQRELIDKIVTW</sequence>
<evidence type="ECO:0000256" key="1">
    <source>
        <dbReference type="ARBA" id="ARBA00023125"/>
    </source>
</evidence>
<dbReference type="GO" id="GO:0003677">
    <property type="term" value="F:DNA binding"/>
    <property type="evidence" value="ECO:0007669"/>
    <property type="project" value="UniProtKB-KW"/>
</dbReference>
<feature type="domain" description="Tyr recombinase" evidence="3">
    <location>
        <begin position="104"/>
        <end position="278"/>
    </location>
</feature>
<proteinExistence type="predicted"/>
<evidence type="ECO:0000313" key="4">
    <source>
        <dbReference type="EMBL" id="MSS36833.1"/>
    </source>
</evidence>
<organism evidence="4 5">
    <name type="scientific">Clostridium porci</name>
    <dbReference type="NCBI Taxonomy" id="2605778"/>
    <lineage>
        <taxon>Bacteria</taxon>
        <taxon>Bacillati</taxon>
        <taxon>Bacillota</taxon>
        <taxon>Clostridia</taxon>
        <taxon>Eubacteriales</taxon>
        <taxon>Clostridiaceae</taxon>
        <taxon>Clostridium</taxon>
    </lineage>
</organism>
<dbReference type="InterPro" id="IPR050090">
    <property type="entry name" value="Tyrosine_recombinase_XerCD"/>
</dbReference>
<dbReference type="GO" id="GO:0006310">
    <property type="term" value="P:DNA recombination"/>
    <property type="evidence" value="ECO:0007669"/>
    <property type="project" value="UniProtKB-KW"/>
</dbReference>
<dbReference type="EMBL" id="VUMD01000007">
    <property type="protein sequence ID" value="MSS36833.1"/>
    <property type="molecule type" value="Genomic_DNA"/>
</dbReference>
<dbReference type="InterPro" id="IPR011010">
    <property type="entry name" value="DNA_brk_join_enz"/>
</dbReference>
<dbReference type="InterPro" id="IPR002104">
    <property type="entry name" value="Integrase_catalytic"/>
</dbReference>
<keyword evidence="5" id="KW-1185">Reference proteome</keyword>